<keyword evidence="3" id="KW-0813">Transport</keyword>
<dbReference type="PIRSF" id="PIRSF002741">
    <property type="entry name" value="MppA"/>
    <property type="match status" value="1"/>
</dbReference>
<evidence type="ECO:0000256" key="2">
    <source>
        <dbReference type="ARBA" id="ARBA00005695"/>
    </source>
</evidence>
<dbReference type="InterPro" id="IPR030678">
    <property type="entry name" value="Peptide/Ni-bd"/>
</dbReference>
<comment type="caution">
    <text evidence="6">The sequence shown here is derived from an EMBL/GenBank/DDBJ whole genome shotgun (WGS) entry which is preliminary data.</text>
</comment>
<dbReference type="EMBL" id="BAAAUV010000007">
    <property type="protein sequence ID" value="GAA3213285.1"/>
    <property type="molecule type" value="Genomic_DNA"/>
</dbReference>
<dbReference type="Proteomes" id="UP001501237">
    <property type="component" value="Unassembled WGS sequence"/>
</dbReference>
<evidence type="ECO:0000256" key="4">
    <source>
        <dbReference type="ARBA" id="ARBA00022729"/>
    </source>
</evidence>
<comment type="subcellular location">
    <subcellularLocation>
        <location evidence="1">Cell envelope</location>
    </subcellularLocation>
</comment>
<proteinExistence type="inferred from homology"/>
<feature type="domain" description="Solute-binding protein family 5" evidence="5">
    <location>
        <begin position="110"/>
        <end position="486"/>
    </location>
</feature>
<dbReference type="InterPro" id="IPR039424">
    <property type="entry name" value="SBP_5"/>
</dbReference>
<accession>A0ABP6QCY4</accession>
<evidence type="ECO:0000313" key="7">
    <source>
        <dbReference type="Proteomes" id="UP001501237"/>
    </source>
</evidence>
<dbReference type="CDD" id="cd08506">
    <property type="entry name" value="PBP2_clavulanate_OppA2"/>
    <property type="match status" value="1"/>
</dbReference>
<evidence type="ECO:0000256" key="1">
    <source>
        <dbReference type="ARBA" id="ARBA00004196"/>
    </source>
</evidence>
<organism evidence="6 7">
    <name type="scientific">Actinocorallia longicatena</name>
    <dbReference type="NCBI Taxonomy" id="111803"/>
    <lineage>
        <taxon>Bacteria</taxon>
        <taxon>Bacillati</taxon>
        <taxon>Actinomycetota</taxon>
        <taxon>Actinomycetes</taxon>
        <taxon>Streptosporangiales</taxon>
        <taxon>Thermomonosporaceae</taxon>
        <taxon>Actinocorallia</taxon>
    </lineage>
</organism>
<evidence type="ECO:0000259" key="5">
    <source>
        <dbReference type="Pfam" id="PF00496"/>
    </source>
</evidence>
<keyword evidence="7" id="KW-1185">Reference proteome</keyword>
<dbReference type="Gene3D" id="3.10.105.10">
    <property type="entry name" value="Dipeptide-binding Protein, Domain 3"/>
    <property type="match status" value="1"/>
</dbReference>
<dbReference type="PANTHER" id="PTHR30290:SF10">
    <property type="entry name" value="PERIPLASMIC OLIGOPEPTIDE-BINDING PROTEIN-RELATED"/>
    <property type="match status" value="1"/>
</dbReference>
<dbReference type="InterPro" id="IPR000914">
    <property type="entry name" value="SBP_5_dom"/>
</dbReference>
<protein>
    <submittedName>
        <fullName evidence="6">ABC transporter substrate-binding protein</fullName>
    </submittedName>
</protein>
<dbReference type="PANTHER" id="PTHR30290">
    <property type="entry name" value="PERIPLASMIC BINDING COMPONENT OF ABC TRANSPORTER"/>
    <property type="match status" value="1"/>
</dbReference>
<dbReference type="RefSeq" id="WP_344828970.1">
    <property type="nucleotide sequence ID" value="NZ_BAAAUV010000007.1"/>
</dbReference>
<dbReference type="Pfam" id="PF00496">
    <property type="entry name" value="SBP_bac_5"/>
    <property type="match status" value="1"/>
</dbReference>
<evidence type="ECO:0000313" key="6">
    <source>
        <dbReference type="EMBL" id="GAA3213285.1"/>
    </source>
</evidence>
<gene>
    <name evidence="6" type="ORF">GCM10010468_33140</name>
</gene>
<evidence type="ECO:0000256" key="3">
    <source>
        <dbReference type="ARBA" id="ARBA00022448"/>
    </source>
</evidence>
<keyword evidence="4" id="KW-0732">Signal</keyword>
<dbReference type="SUPFAM" id="SSF53850">
    <property type="entry name" value="Periplasmic binding protein-like II"/>
    <property type="match status" value="1"/>
</dbReference>
<dbReference type="Gene3D" id="3.40.190.10">
    <property type="entry name" value="Periplasmic binding protein-like II"/>
    <property type="match status" value="1"/>
</dbReference>
<reference evidence="7" key="1">
    <citation type="journal article" date="2019" name="Int. J. Syst. Evol. Microbiol.">
        <title>The Global Catalogue of Microorganisms (GCM) 10K type strain sequencing project: providing services to taxonomists for standard genome sequencing and annotation.</title>
        <authorList>
            <consortium name="The Broad Institute Genomics Platform"/>
            <consortium name="The Broad Institute Genome Sequencing Center for Infectious Disease"/>
            <person name="Wu L."/>
            <person name="Ma J."/>
        </authorList>
    </citation>
    <scope>NUCLEOTIDE SEQUENCE [LARGE SCALE GENOMIC DNA]</scope>
    <source>
        <strain evidence="7">JCM 9377</strain>
    </source>
</reference>
<comment type="similarity">
    <text evidence="2">Belongs to the bacterial solute-binding protein 5 family.</text>
</comment>
<name>A0ABP6QCY4_9ACTN</name>
<sequence>MTKRTAARGQERTGLRGRLAAGTVAVGMATAGAAGCSGTDGFGDDGTLRIVGSTDVEHLDTASSISVGSYALTRVFARTLFGYTSSNTFAETVPIEADLAAEVPTRENGGISRNGRTYRIRLRPGVKWSNGRPVVADDLVRGLKRLCNPASPAGGMAYYTSTIHGFASYCEGFGAVSSRSATALAKYQNTHSITGLRTSLDTLWITLVRPASDFLNILSMGFAAPAPAEYDAYVPDSPELRRHTLSTGPYMIKTYEPGRRYLLVRNPHWSDDPLRGQGPVRIEITLAQDSPETVLEQLQQGTADLSWDLPLPASALPSLRDDPSFAVRETPSNSPYLVFNTLSPNNGGALGRREVRQALQFAVDRASLAKLYGGPAIARPLHTVIPPGNLGHRDFDLYPTPGDSGDPATCRSRLKTPLTLRFPYRTTGSQKRIAELIAQNLRACGVTVRLIPDTTGGLYGQTLVTPSQTRDGAWDIAAPGWTPDWYGNNGRSIIQPLFDGRTYGQNSTNYGGYDNPKVNALIDRALTASTLTRAADAWHEADRLIMNDAAIIPLLDRKLALYHSARVRNALFIPTAGAYDWTRIRL</sequence>